<evidence type="ECO:0000313" key="3">
    <source>
        <dbReference type="Proteomes" id="UP000247810"/>
    </source>
</evidence>
<evidence type="ECO:0008006" key="4">
    <source>
        <dbReference type="Google" id="ProtNLM"/>
    </source>
</evidence>
<keyword evidence="3" id="KW-1185">Reference proteome</keyword>
<feature type="region of interest" description="Disordered" evidence="1">
    <location>
        <begin position="1"/>
        <end position="53"/>
    </location>
</feature>
<dbReference type="AlphaFoldDB" id="A0A319CZR4"/>
<evidence type="ECO:0000256" key="1">
    <source>
        <dbReference type="SAM" id="MobiDB-lite"/>
    </source>
</evidence>
<protein>
    <recommendedName>
        <fullName evidence="4">F-box domain-containing protein</fullName>
    </recommendedName>
</protein>
<dbReference type="EMBL" id="KZ825970">
    <property type="protein sequence ID" value="PYH90726.1"/>
    <property type="molecule type" value="Genomic_DNA"/>
</dbReference>
<evidence type="ECO:0000313" key="2">
    <source>
        <dbReference type="EMBL" id="PYH90726.1"/>
    </source>
</evidence>
<feature type="compositionally biased region" description="Low complexity" evidence="1">
    <location>
        <begin position="1"/>
        <end position="30"/>
    </location>
</feature>
<reference evidence="2 3" key="1">
    <citation type="submission" date="2018-02" db="EMBL/GenBank/DDBJ databases">
        <title>The genomes of Aspergillus section Nigri reveals drivers in fungal speciation.</title>
        <authorList>
            <consortium name="DOE Joint Genome Institute"/>
            <person name="Vesth T.C."/>
            <person name="Nybo J."/>
            <person name="Theobald S."/>
            <person name="Brandl J."/>
            <person name="Frisvad J.C."/>
            <person name="Nielsen K.F."/>
            <person name="Lyhne E.K."/>
            <person name="Kogle M.E."/>
            <person name="Kuo A."/>
            <person name="Riley R."/>
            <person name="Clum A."/>
            <person name="Nolan M."/>
            <person name="Lipzen A."/>
            <person name="Salamov A."/>
            <person name="Henrissat B."/>
            <person name="Wiebenga A."/>
            <person name="De vries R.P."/>
            <person name="Grigoriev I.V."/>
            <person name="Mortensen U.H."/>
            <person name="Andersen M.R."/>
            <person name="Baker S.E."/>
        </authorList>
    </citation>
    <scope>NUCLEOTIDE SEQUENCE [LARGE SCALE GENOMIC DNA]</scope>
    <source>
        <strain evidence="2 3">CBS 707.79</strain>
    </source>
</reference>
<accession>A0A319CZR4</accession>
<name>A0A319CZR4_9EURO</name>
<dbReference type="Proteomes" id="UP000247810">
    <property type="component" value="Unassembled WGS sequence"/>
</dbReference>
<proteinExistence type="predicted"/>
<dbReference type="VEuPathDB" id="FungiDB:BO71DRAFT_486869"/>
<gene>
    <name evidence="2" type="ORF">BO71DRAFT_486869</name>
</gene>
<organism evidence="2 3">
    <name type="scientific">Aspergillus ellipticus CBS 707.79</name>
    <dbReference type="NCBI Taxonomy" id="1448320"/>
    <lineage>
        <taxon>Eukaryota</taxon>
        <taxon>Fungi</taxon>
        <taxon>Dikarya</taxon>
        <taxon>Ascomycota</taxon>
        <taxon>Pezizomycotina</taxon>
        <taxon>Eurotiomycetes</taxon>
        <taxon>Eurotiomycetidae</taxon>
        <taxon>Eurotiales</taxon>
        <taxon>Aspergillaceae</taxon>
        <taxon>Aspergillus</taxon>
        <taxon>Aspergillus subgen. Circumdati</taxon>
    </lineage>
</organism>
<sequence length="436" mass="50913">MKRARSPSSSRSNRTMRSRSQSSRPGSQSPAPKRRSYPGGSEPLPGDSDNRNRFPTPFHRFPAKLLIEMLGYLPDMATVNSVVHSCRAFYYAYKKNQVAAHRVMLEAFIKPELRRYAIINYEANYGIWRTDEEFDAFMAHVDAIMMPNFQWVGTLKGVREMMVTQNVIYDFARQFLIQHFPHEKIIDLQGRPTGDIRLSEGELHRVEVQLYLQSTVAQTFFSIHRTFDWANLSSKTKYIHRILTRLIHNWIEIEQFIVIWTFMDLNFSKCWDAPEFWPDLNREGPAADFGPPDGIASLLPPRGYMVCYIHDTVMQEFERFSPGHLVITHALKTWEYCKILVSLNIWQLRTTLMRSRELSSRPPCFKQDGSGLHEDPRVRMLPMTRPEPGLYNAVLLWDRARIRDIAYMNWSEVTNTRLYDEGQIRNILSALDRNGL</sequence>